<evidence type="ECO:0000256" key="4">
    <source>
        <dbReference type="ARBA" id="ARBA00022741"/>
    </source>
</evidence>
<feature type="domain" description="MobA-like NTP transferase" evidence="9">
    <location>
        <begin position="13"/>
        <end position="187"/>
    </location>
</feature>
<dbReference type="Gene3D" id="3.90.550.10">
    <property type="entry name" value="Spore Coat Polysaccharide Biosynthesis Protein SpsA, Chain A"/>
    <property type="match status" value="1"/>
</dbReference>
<dbReference type="Pfam" id="PF12804">
    <property type="entry name" value="NTP_transf_3"/>
    <property type="match status" value="1"/>
</dbReference>
<dbReference type="GO" id="GO:0061603">
    <property type="term" value="F:molybdenum cofactor guanylyltransferase activity"/>
    <property type="evidence" value="ECO:0007669"/>
    <property type="project" value="UniProtKB-EC"/>
</dbReference>
<evidence type="ECO:0000256" key="3">
    <source>
        <dbReference type="ARBA" id="ARBA00022723"/>
    </source>
</evidence>
<evidence type="ECO:0000259" key="9">
    <source>
        <dbReference type="Pfam" id="PF12804"/>
    </source>
</evidence>
<comment type="domain">
    <text evidence="8">The N-terminal domain determines nucleotide recognition and specific binding, while the C-terminal domain determines the specific binding to the target protein.</text>
</comment>
<evidence type="ECO:0000256" key="5">
    <source>
        <dbReference type="ARBA" id="ARBA00022842"/>
    </source>
</evidence>
<dbReference type="NCBIfam" id="TIGR02665">
    <property type="entry name" value="molyb_mobA"/>
    <property type="match status" value="1"/>
</dbReference>
<keyword evidence="7 8" id="KW-0501">Molybdenum cofactor biosynthesis</keyword>
<evidence type="ECO:0000313" key="11">
    <source>
        <dbReference type="Proteomes" id="UP001240697"/>
    </source>
</evidence>
<feature type="binding site" evidence="8">
    <location>
        <position position="79"/>
    </location>
    <ligand>
        <name>GTP</name>
        <dbReference type="ChEBI" id="CHEBI:37565"/>
    </ligand>
</feature>
<dbReference type="PANTHER" id="PTHR19136">
    <property type="entry name" value="MOLYBDENUM COFACTOR GUANYLYLTRANSFERASE"/>
    <property type="match status" value="1"/>
</dbReference>
<dbReference type="PANTHER" id="PTHR19136:SF81">
    <property type="entry name" value="MOLYBDENUM COFACTOR GUANYLYLTRANSFERASE"/>
    <property type="match status" value="1"/>
</dbReference>
<keyword evidence="1 8" id="KW-0963">Cytoplasm</keyword>
<gene>
    <name evidence="8 10" type="primary">mobA</name>
    <name evidence="10" type="ORF">QMY55_15480</name>
</gene>
<comment type="function">
    <text evidence="8">Transfers a GMP moiety from GTP to Mo-molybdopterin (Mo-MPT) cofactor (Moco or molybdenum cofactor) to form Mo-molybdopterin guanine dinucleotide (Mo-MGD) cofactor.</text>
</comment>
<feature type="binding site" evidence="8">
    <location>
        <position position="109"/>
    </location>
    <ligand>
        <name>GTP</name>
        <dbReference type="ChEBI" id="CHEBI:37565"/>
    </ligand>
</feature>
<dbReference type="CDD" id="cd02503">
    <property type="entry name" value="MobA"/>
    <property type="match status" value="1"/>
</dbReference>
<evidence type="ECO:0000313" key="10">
    <source>
        <dbReference type="EMBL" id="WHS63917.1"/>
    </source>
</evidence>
<dbReference type="EC" id="2.7.7.77" evidence="8"/>
<reference evidence="10 11" key="1">
    <citation type="submission" date="2023-05" db="EMBL/GenBank/DDBJ databases">
        <authorList>
            <person name="Yin Y."/>
            <person name="Lu Z."/>
        </authorList>
    </citation>
    <scope>NUCLEOTIDE SEQUENCE [LARGE SCALE GENOMIC DNA]</scope>
    <source>
        <strain evidence="10 11">ZM22</strain>
    </source>
</reference>
<feature type="binding site" evidence="8">
    <location>
        <position position="57"/>
    </location>
    <ligand>
        <name>GTP</name>
        <dbReference type="ChEBI" id="CHEBI:37565"/>
    </ligand>
</feature>
<evidence type="ECO:0000256" key="7">
    <source>
        <dbReference type="ARBA" id="ARBA00023150"/>
    </source>
</evidence>
<keyword evidence="5 8" id="KW-0460">Magnesium</keyword>
<keyword evidence="6 8" id="KW-0342">GTP-binding</keyword>
<comment type="cofactor">
    <cofactor evidence="8">
        <name>Mg(2+)</name>
        <dbReference type="ChEBI" id="CHEBI:18420"/>
    </cofactor>
</comment>
<evidence type="ECO:0000256" key="6">
    <source>
        <dbReference type="ARBA" id="ARBA00023134"/>
    </source>
</evidence>
<keyword evidence="4 8" id="KW-0547">Nucleotide-binding</keyword>
<feature type="binding site" evidence="8">
    <location>
        <begin position="16"/>
        <end position="18"/>
    </location>
    <ligand>
        <name>GTP</name>
        <dbReference type="ChEBI" id="CHEBI:37565"/>
    </ligand>
</feature>
<dbReference type="SUPFAM" id="SSF53448">
    <property type="entry name" value="Nucleotide-diphospho-sugar transferases"/>
    <property type="match status" value="1"/>
</dbReference>
<comment type="catalytic activity">
    <reaction evidence="8">
        <text>Mo-molybdopterin + GTP + H(+) = Mo-molybdopterin guanine dinucleotide + diphosphate</text>
        <dbReference type="Rhea" id="RHEA:34243"/>
        <dbReference type="ChEBI" id="CHEBI:15378"/>
        <dbReference type="ChEBI" id="CHEBI:33019"/>
        <dbReference type="ChEBI" id="CHEBI:37565"/>
        <dbReference type="ChEBI" id="CHEBI:71302"/>
        <dbReference type="ChEBI" id="CHEBI:71310"/>
        <dbReference type="EC" id="2.7.7.77"/>
    </reaction>
</comment>
<keyword evidence="11" id="KW-1185">Reference proteome</keyword>
<dbReference type="EMBL" id="CP125947">
    <property type="protein sequence ID" value="WHS63917.1"/>
    <property type="molecule type" value="Genomic_DNA"/>
</dbReference>
<dbReference type="HAMAP" id="MF_00316">
    <property type="entry name" value="MobA"/>
    <property type="match status" value="1"/>
</dbReference>
<organism evidence="10 11">
    <name type="scientific">Comamonas resistens</name>
    <dbReference type="NCBI Taxonomy" id="3046670"/>
    <lineage>
        <taxon>Bacteria</taxon>
        <taxon>Pseudomonadati</taxon>
        <taxon>Pseudomonadota</taxon>
        <taxon>Betaproteobacteria</taxon>
        <taxon>Burkholderiales</taxon>
        <taxon>Comamonadaceae</taxon>
        <taxon>Comamonas</taxon>
    </lineage>
</organism>
<accession>A0ABY8SLF8</accession>
<feature type="binding site" evidence="8">
    <location>
        <position position="29"/>
    </location>
    <ligand>
        <name>GTP</name>
        <dbReference type="ChEBI" id="CHEBI:37565"/>
    </ligand>
</feature>
<keyword evidence="10" id="KW-0548">Nucleotidyltransferase</keyword>
<dbReference type="Proteomes" id="UP001240697">
    <property type="component" value="Chromosome"/>
</dbReference>
<evidence type="ECO:0000256" key="2">
    <source>
        <dbReference type="ARBA" id="ARBA00022679"/>
    </source>
</evidence>
<proteinExistence type="inferred from homology"/>
<comment type="similarity">
    <text evidence="8">Belongs to the MobA family.</text>
</comment>
<name>A0ABY8SLF8_9BURK</name>
<sequence>MKSLALTPADITGCVLAGGRGSRMGGVDKGLQTFQGQPMAAHALKRLAPQVGRLLINANRHADIYAELARPLGAQLCSDALPDYPGPLAGFLSGLTQCQTPWLLCIPCDTPLFPADLVDVMAQAYQLADMQADIIIAHGRETENDGECASPGQLPELRAQPVFCLLRASLRDSLEEFITSGGRKIDAWTRQHRCIAALFDRPQDAQAFSNANTLAQLHDLEQAMPAAKP</sequence>
<evidence type="ECO:0000256" key="8">
    <source>
        <dbReference type="HAMAP-Rule" id="MF_00316"/>
    </source>
</evidence>
<keyword evidence="3 8" id="KW-0479">Metal-binding</keyword>
<dbReference type="InterPro" id="IPR013482">
    <property type="entry name" value="Molybde_CF_guanTrfase"/>
</dbReference>
<comment type="subcellular location">
    <subcellularLocation>
        <location evidence="8">Cytoplasm</location>
    </subcellularLocation>
</comment>
<dbReference type="InterPro" id="IPR029044">
    <property type="entry name" value="Nucleotide-diphossugar_trans"/>
</dbReference>
<keyword evidence="2 8" id="KW-0808">Transferase</keyword>
<dbReference type="InterPro" id="IPR025877">
    <property type="entry name" value="MobA-like_NTP_Trfase"/>
</dbReference>
<feature type="binding site" evidence="8">
    <location>
        <position position="109"/>
    </location>
    <ligand>
        <name>Mg(2+)</name>
        <dbReference type="ChEBI" id="CHEBI:18420"/>
    </ligand>
</feature>
<comment type="subunit">
    <text evidence="8">Monomer.</text>
</comment>
<evidence type="ECO:0000256" key="1">
    <source>
        <dbReference type="ARBA" id="ARBA00022490"/>
    </source>
</evidence>
<dbReference type="RefSeq" id="WP_283485074.1">
    <property type="nucleotide sequence ID" value="NZ_CP125947.1"/>
</dbReference>
<protein>
    <recommendedName>
        <fullName evidence="8">Molybdenum cofactor guanylyltransferase</fullName>
        <shortName evidence="8">MoCo guanylyltransferase</shortName>
        <ecNumber evidence="8">2.7.7.77</ecNumber>
    </recommendedName>
    <alternativeName>
        <fullName evidence="8">GTP:molybdopterin guanylyltransferase</fullName>
    </alternativeName>
    <alternativeName>
        <fullName evidence="8">Mo-MPT guanylyltransferase</fullName>
    </alternativeName>
    <alternativeName>
        <fullName evidence="8">Molybdopterin guanylyltransferase</fullName>
    </alternativeName>
    <alternativeName>
        <fullName evidence="8">Molybdopterin-guanine dinucleotide synthase</fullName>
        <shortName evidence="8">MGD synthase</shortName>
    </alternativeName>
</protein>